<dbReference type="OrthoDB" id="2369382at2759"/>
<protein>
    <submittedName>
        <fullName evidence="2">Uncharacterized protein</fullName>
    </submittedName>
</protein>
<gene>
    <name evidence="2" type="ORF">MVEN_00346800</name>
</gene>
<keyword evidence="1" id="KW-0812">Transmembrane</keyword>
<keyword evidence="1" id="KW-1133">Transmembrane helix</keyword>
<dbReference type="AlphaFoldDB" id="A0A8H6YT89"/>
<name>A0A8H6YT89_9AGAR</name>
<evidence type="ECO:0000313" key="3">
    <source>
        <dbReference type="Proteomes" id="UP000620124"/>
    </source>
</evidence>
<sequence>MTVIIPHITQAAAATVINVVIVFLEYTLALALVALLLYFIPPVNSALAWNVIGRSLHASLWPTILHTDSTAARGTGYRVAVFSYLSFAVTVLVAVGGVLMPLGLSSGPTLLAPPKLVPASFVADNSPLGLATSPRGSDYVYTRSCGSFSRVTCPGSSDNVSFSIAPEVVARFNATPYSPFSIEYRRYYNGRATPGDNETTFYSQFSTTESLILRNGIFAVGGLIVDMDNPGIGLWNHTLPTETPKGGMWSQDVMWLEPVSECVDTNLTVDYTLSDSISTNLVDKFNLTDRGGFFNLTREYPPLDRDGQNINLWQHAYKGAVLSNFMAMEFLNNLTRNESSFGRTFPLNDSQTLFPVGKMQTQNLWWLPGGDGSGGIGPGLQTSCEGYGGADTANITNVAVHCYLLFAPPQRSDGGDARLPEDNSTWTQRMFSCAVATRARMQRVQFSFNGTMDLTALSMSRSDIDTPVLWATEKADLAITDVNLLWGRVPDALEGDPTLWTTRSDVFYIPAGSTDTFGSTLTEQTSALPALSWNNIKQIGDTGTSSVMDYTALSNFALLTKFQTLISTDPVHGASRIQNLIWTDLMANNALGTASSATLLVQANVPSIAYDLRFAVPAILLFILWIPLFGGAVFVLITGLLKLSYVRHLLNHTGAGRIALGSSALKPMYPGAPRHMVATAAPGTPLLSESEKHWAKGAGRTPVGIQSSGWGGPYSGSSLEFVPLSAHEK</sequence>
<evidence type="ECO:0000256" key="1">
    <source>
        <dbReference type="SAM" id="Phobius"/>
    </source>
</evidence>
<feature type="transmembrane region" description="Helical" evidence="1">
    <location>
        <begin position="12"/>
        <end position="40"/>
    </location>
</feature>
<keyword evidence="3" id="KW-1185">Reference proteome</keyword>
<feature type="transmembrane region" description="Helical" evidence="1">
    <location>
        <begin position="77"/>
        <end position="104"/>
    </location>
</feature>
<dbReference type="EMBL" id="JACAZI010000003">
    <property type="protein sequence ID" value="KAF7364769.1"/>
    <property type="molecule type" value="Genomic_DNA"/>
</dbReference>
<dbReference type="Proteomes" id="UP000620124">
    <property type="component" value="Unassembled WGS sequence"/>
</dbReference>
<comment type="caution">
    <text evidence="2">The sequence shown here is derived from an EMBL/GenBank/DDBJ whole genome shotgun (WGS) entry which is preliminary data.</text>
</comment>
<organism evidence="2 3">
    <name type="scientific">Mycena venus</name>
    <dbReference type="NCBI Taxonomy" id="2733690"/>
    <lineage>
        <taxon>Eukaryota</taxon>
        <taxon>Fungi</taxon>
        <taxon>Dikarya</taxon>
        <taxon>Basidiomycota</taxon>
        <taxon>Agaricomycotina</taxon>
        <taxon>Agaricomycetes</taxon>
        <taxon>Agaricomycetidae</taxon>
        <taxon>Agaricales</taxon>
        <taxon>Marasmiineae</taxon>
        <taxon>Mycenaceae</taxon>
        <taxon>Mycena</taxon>
    </lineage>
</organism>
<evidence type="ECO:0000313" key="2">
    <source>
        <dbReference type="EMBL" id="KAF7364769.1"/>
    </source>
</evidence>
<feature type="transmembrane region" description="Helical" evidence="1">
    <location>
        <begin position="614"/>
        <end position="641"/>
    </location>
</feature>
<reference evidence="2" key="1">
    <citation type="submission" date="2020-05" db="EMBL/GenBank/DDBJ databases">
        <title>Mycena genomes resolve the evolution of fungal bioluminescence.</title>
        <authorList>
            <person name="Tsai I.J."/>
        </authorList>
    </citation>
    <scope>NUCLEOTIDE SEQUENCE</scope>
    <source>
        <strain evidence="2">CCC161011</strain>
    </source>
</reference>
<keyword evidence="1" id="KW-0472">Membrane</keyword>
<accession>A0A8H6YT89</accession>
<proteinExistence type="predicted"/>